<dbReference type="PROSITE" id="PS50943">
    <property type="entry name" value="HTH_CROC1"/>
    <property type="match status" value="1"/>
</dbReference>
<dbReference type="CDD" id="cd00093">
    <property type="entry name" value="HTH_XRE"/>
    <property type="match status" value="1"/>
</dbReference>
<keyword evidence="3" id="KW-1185">Reference proteome</keyword>
<dbReference type="PANTHER" id="PTHR40455:SF1">
    <property type="entry name" value="ANTITOXIN HIGA"/>
    <property type="match status" value="1"/>
</dbReference>
<dbReference type="EMBL" id="JAUKPO010000019">
    <property type="protein sequence ID" value="MDO1449417.1"/>
    <property type="molecule type" value="Genomic_DNA"/>
</dbReference>
<proteinExistence type="predicted"/>
<dbReference type="InterPro" id="IPR039060">
    <property type="entry name" value="Antitox_HigA"/>
</dbReference>
<dbReference type="Proteomes" id="UP001168528">
    <property type="component" value="Unassembled WGS sequence"/>
</dbReference>
<accession>A0ABT8RBC5</accession>
<protein>
    <submittedName>
        <fullName evidence="2">Transcriptional regulator</fullName>
    </submittedName>
</protein>
<name>A0ABT8RBC5_9BACT</name>
<evidence type="ECO:0000313" key="2">
    <source>
        <dbReference type="EMBL" id="MDO1449417.1"/>
    </source>
</evidence>
<evidence type="ECO:0000313" key="3">
    <source>
        <dbReference type="Proteomes" id="UP001168528"/>
    </source>
</evidence>
<sequence>MTTITVRVIKEDADYEALLQRIDEIFDAKPGTEEGYELEVLLLLTESYQKKTHPLPNVPPVEVIKFVMHQKGLMQKDIAHYMGGKNRTSEVMRGQRELTAQMIRKLSKGLNIPAAALL</sequence>
<organism evidence="2 3">
    <name type="scientific">Rhodocytophaga aerolata</name>
    <dbReference type="NCBI Taxonomy" id="455078"/>
    <lineage>
        <taxon>Bacteria</taxon>
        <taxon>Pseudomonadati</taxon>
        <taxon>Bacteroidota</taxon>
        <taxon>Cytophagia</taxon>
        <taxon>Cytophagales</taxon>
        <taxon>Rhodocytophagaceae</taxon>
        <taxon>Rhodocytophaga</taxon>
    </lineage>
</organism>
<evidence type="ECO:0000259" key="1">
    <source>
        <dbReference type="PROSITE" id="PS50943"/>
    </source>
</evidence>
<dbReference type="InterPro" id="IPR001387">
    <property type="entry name" value="Cro/C1-type_HTH"/>
</dbReference>
<dbReference type="PANTHER" id="PTHR40455">
    <property type="entry name" value="ANTITOXIN HIGA"/>
    <property type="match status" value="1"/>
</dbReference>
<dbReference type="InterPro" id="IPR010982">
    <property type="entry name" value="Lambda_DNA-bd_dom_sf"/>
</dbReference>
<gene>
    <name evidence="2" type="ORF">Q0590_24290</name>
</gene>
<dbReference type="Gene3D" id="1.10.260.40">
    <property type="entry name" value="lambda repressor-like DNA-binding domains"/>
    <property type="match status" value="1"/>
</dbReference>
<reference evidence="2" key="1">
    <citation type="submission" date="2023-07" db="EMBL/GenBank/DDBJ databases">
        <title>The genome sequence of Rhodocytophaga aerolata KACC 12507.</title>
        <authorList>
            <person name="Zhang X."/>
        </authorList>
    </citation>
    <scope>NUCLEOTIDE SEQUENCE</scope>
    <source>
        <strain evidence="2">KACC 12507</strain>
    </source>
</reference>
<feature type="domain" description="HTH cro/C1-type" evidence="1">
    <location>
        <begin position="64"/>
        <end position="117"/>
    </location>
</feature>
<dbReference type="SUPFAM" id="SSF47413">
    <property type="entry name" value="lambda repressor-like DNA-binding domains"/>
    <property type="match status" value="1"/>
</dbReference>
<dbReference type="RefSeq" id="WP_302040220.1">
    <property type="nucleotide sequence ID" value="NZ_JAUKPO010000019.1"/>
</dbReference>
<comment type="caution">
    <text evidence="2">The sequence shown here is derived from an EMBL/GenBank/DDBJ whole genome shotgun (WGS) entry which is preliminary data.</text>
</comment>